<dbReference type="Proteomes" id="UP001054945">
    <property type="component" value="Unassembled WGS sequence"/>
</dbReference>
<gene>
    <name evidence="1" type="ORF">CEXT_603201</name>
</gene>
<organism evidence="1 2">
    <name type="scientific">Caerostris extrusa</name>
    <name type="common">Bark spider</name>
    <name type="synonym">Caerostris bankana</name>
    <dbReference type="NCBI Taxonomy" id="172846"/>
    <lineage>
        <taxon>Eukaryota</taxon>
        <taxon>Metazoa</taxon>
        <taxon>Ecdysozoa</taxon>
        <taxon>Arthropoda</taxon>
        <taxon>Chelicerata</taxon>
        <taxon>Arachnida</taxon>
        <taxon>Araneae</taxon>
        <taxon>Araneomorphae</taxon>
        <taxon>Entelegynae</taxon>
        <taxon>Araneoidea</taxon>
        <taxon>Araneidae</taxon>
        <taxon>Caerostris</taxon>
    </lineage>
</organism>
<proteinExistence type="predicted"/>
<evidence type="ECO:0000313" key="2">
    <source>
        <dbReference type="Proteomes" id="UP001054945"/>
    </source>
</evidence>
<name>A0AAV4PFS8_CAEEX</name>
<reference evidence="1 2" key="1">
    <citation type="submission" date="2021-06" db="EMBL/GenBank/DDBJ databases">
        <title>Caerostris extrusa draft genome.</title>
        <authorList>
            <person name="Kono N."/>
            <person name="Arakawa K."/>
        </authorList>
    </citation>
    <scope>NUCLEOTIDE SEQUENCE [LARGE SCALE GENOMIC DNA]</scope>
</reference>
<protein>
    <submittedName>
        <fullName evidence="1">Uncharacterized protein</fullName>
    </submittedName>
</protein>
<evidence type="ECO:0000313" key="1">
    <source>
        <dbReference type="EMBL" id="GIX94893.1"/>
    </source>
</evidence>
<dbReference type="AlphaFoldDB" id="A0AAV4PFS8"/>
<sequence>MGASICKHRWRHSCVTHGEFLTILNGTGWKSKGGGRQGREIAVRNSIQKFFRGVLRREMSIQGKKFAWAESLRSVSIDCDGGNLTGESIHLFPC</sequence>
<comment type="caution">
    <text evidence="1">The sequence shown here is derived from an EMBL/GenBank/DDBJ whole genome shotgun (WGS) entry which is preliminary data.</text>
</comment>
<accession>A0AAV4PFS8</accession>
<dbReference type="EMBL" id="BPLR01004446">
    <property type="protein sequence ID" value="GIX94893.1"/>
    <property type="molecule type" value="Genomic_DNA"/>
</dbReference>
<keyword evidence="2" id="KW-1185">Reference proteome</keyword>